<evidence type="ECO:0000256" key="5">
    <source>
        <dbReference type="ARBA" id="ARBA00038347"/>
    </source>
</evidence>
<feature type="transmembrane region" description="Helical" evidence="7">
    <location>
        <begin position="403"/>
        <end position="423"/>
    </location>
</feature>
<dbReference type="RefSeq" id="XP_013311910.1">
    <property type="nucleotide sequence ID" value="XM_013456456.1"/>
</dbReference>
<evidence type="ECO:0000313" key="10">
    <source>
        <dbReference type="Proteomes" id="UP000054342"/>
    </source>
</evidence>
<evidence type="ECO:0000256" key="7">
    <source>
        <dbReference type="SAM" id="Phobius"/>
    </source>
</evidence>
<dbReference type="Pfam" id="PF07690">
    <property type="entry name" value="MFS_1"/>
    <property type="match status" value="1"/>
</dbReference>
<dbReference type="STRING" id="348802.A0A0D2BGG5"/>
<feature type="transmembrane region" description="Helical" evidence="7">
    <location>
        <begin position="435"/>
        <end position="458"/>
    </location>
</feature>
<feature type="transmembrane region" description="Helical" evidence="7">
    <location>
        <begin position="204"/>
        <end position="223"/>
    </location>
</feature>
<dbReference type="Gene3D" id="1.20.1250.20">
    <property type="entry name" value="MFS general substrate transporter like domains"/>
    <property type="match status" value="1"/>
</dbReference>
<feature type="transmembrane region" description="Helical" evidence="7">
    <location>
        <begin position="45"/>
        <end position="66"/>
    </location>
</feature>
<keyword evidence="10" id="KW-1185">Reference proteome</keyword>
<dbReference type="PROSITE" id="PS50850">
    <property type="entry name" value="MFS"/>
    <property type="match status" value="1"/>
</dbReference>
<feature type="region of interest" description="Disordered" evidence="6">
    <location>
        <begin position="1"/>
        <end position="35"/>
    </location>
</feature>
<reference evidence="9 10" key="1">
    <citation type="submission" date="2015-01" db="EMBL/GenBank/DDBJ databases">
        <title>The Genome Sequence of Exophiala xenobiotica CBS118157.</title>
        <authorList>
            <consortium name="The Broad Institute Genomics Platform"/>
            <person name="Cuomo C."/>
            <person name="de Hoog S."/>
            <person name="Gorbushina A."/>
            <person name="Stielow B."/>
            <person name="Teixiera M."/>
            <person name="Abouelleil A."/>
            <person name="Chapman S.B."/>
            <person name="Priest M."/>
            <person name="Young S.K."/>
            <person name="Wortman J."/>
            <person name="Nusbaum C."/>
            <person name="Birren B."/>
        </authorList>
    </citation>
    <scope>NUCLEOTIDE SEQUENCE [LARGE SCALE GENOMIC DNA]</scope>
    <source>
        <strain evidence="9 10">CBS 118157</strain>
    </source>
</reference>
<proteinExistence type="inferred from homology"/>
<dbReference type="EMBL" id="KN847322">
    <property type="protein sequence ID" value="KIW51326.1"/>
    <property type="molecule type" value="Genomic_DNA"/>
</dbReference>
<dbReference type="GO" id="GO:0016020">
    <property type="term" value="C:membrane"/>
    <property type="evidence" value="ECO:0007669"/>
    <property type="project" value="UniProtKB-SubCell"/>
</dbReference>
<dbReference type="AlphaFoldDB" id="A0A0D2BGG5"/>
<dbReference type="GO" id="GO:0022857">
    <property type="term" value="F:transmembrane transporter activity"/>
    <property type="evidence" value="ECO:0007669"/>
    <property type="project" value="InterPro"/>
</dbReference>
<evidence type="ECO:0000313" key="9">
    <source>
        <dbReference type="EMBL" id="KIW51326.1"/>
    </source>
</evidence>
<evidence type="ECO:0000256" key="6">
    <source>
        <dbReference type="SAM" id="MobiDB-lite"/>
    </source>
</evidence>
<feature type="transmembrane region" description="Helical" evidence="7">
    <location>
        <begin position="173"/>
        <end position="192"/>
    </location>
</feature>
<keyword evidence="4 7" id="KW-0472">Membrane</keyword>
<dbReference type="InterPro" id="IPR036259">
    <property type="entry name" value="MFS_trans_sf"/>
</dbReference>
<feature type="transmembrane region" description="Helical" evidence="7">
    <location>
        <begin position="327"/>
        <end position="350"/>
    </location>
</feature>
<dbReference type="InterPro" id="IPR020846">
    <property type="entry name" value="MFS_dom"/>
</dbReference>
<accession>A0A0D2BGG5</accession>
<dbReference type="PANTHER" id="PTHR23502">
    <property type="entry name" value="MAJOR FACILITATOR SUPERFAMILY"/>
    <property type="match status" value="1"/>
</dbReference>
<comment type="similarity">
    <text evidence="5">Belongs to the major facilitator superfamily. CAR1 family.</text>
</comment>
<evidence type="ECO:0000256" key="3">
    <source>
        <dbReference type="ARBA" id="ARBA00022989"/>
    </source>
</evidence>
<dbReference type="Proteomes" id="UP000054342">
    <property type="component" value="Unassembled WGS sequence"/>
</dbReference>
<keyword evidence="3 7" id="KW-1133">Transmembrane helix</keyword>
<feature type="transmembrane region" description="Helical" evidence="7">
    <location>
        <begin position="470"/>
        <end position="492"/>
    </location>
</feature>
<evidence type="ECO:0000256" key="4">
    <source>
        <dbReference type="ARBA" id="ARBA00023136"/>
    </source>
</evidence>
<dbReference type="FunFam" id="1.20.1250.20:FF:000509">
    <property type="entry name" value="MFS general substrate transporter"/>
    <property type="match status" value="1"/>
</dbReference>
<dbReference type="HOGENOM" id="CLU_008455_1_0_1"/>
<comment type="subcellular location">
    <subcellularLocation>
        <location evidence="1">Membrane</location>
        <topology evidence="1">Multi-pass membrane protein</topology>
    </subcellularLocation>
</comment>
<keyword evidence="2 7" id="KW-0812">Transmembrane</keyword>
<evidence type="ECO:0000259" key="8">
    <source>
        <dbReference type="PROSITE" id="PS50850"/>
    </source>
</evidence>
<dbReference type="InterPro" id="IPR011701">
    <property type="entry name" value="MFS"/>
</dbReference>
<dbReference type="PANTHER" id="PTHR23502:SF163">
    <property type="entry name" value="MAJOR FACILITATOR SUPERFAMILY (MFS) PROFILE DOMAIN-CONTAINING PROTEIN"/>
    <property type="match status" value="1"/>
</dbReference>
<dbReference type="OrthoDB" id="5296287at2759"/>
<dbReference type="SUPFAM" id="SSF103473">
    <property type="entry name" value="MFS general substrate transporter"/>
    <property type="match status" value="1"/>
</dbReference>
<feature type="transmembrane region" description="Helical" evidence="7">
    <location>
        <begin position="377"/>
        <end position="397"/>
    </location>
</feature>
<gene>
    <name evidence="9" type="ORF">PV05_10058</name>
</gene>
<evidence type="ECO:0000256" key="2">
    <source>
        <dbReference type="ARBA" id="ARBA00022692"/>
    </source>
</evidence>
<protein>
    <recommendedName>
        <fullName evidence="8">Major facilitator superfamily (MFS) profile domain-containing protein</fullName>
    </recommendedName>
</protein>
<organism evidence="9 10">
    <name type="scientific">Exophiala xenobiotica</name>
    <dbReference type="NCBI Taxonomy" id="348802"/>
    <lineage>
        <taxon>Eukaryota</taxon>
        <taxon>Fungi</taxon>
        <taxon>Dikarya</taxon>
        <taxon>Ascomycota</taxon>
        <taxon>Pezizomycotina</taxon>
        <taxon>Eurotiomycetes</taxon>
        <taxon>Chaetothyriomycetidae</taxon>
        <taxon>Chaetothyriales</taxon>
        <taxon>Herpotrichiellaceae</taxon>
        <taxon>Exophiala</taxon>
    </lineage>
</organism>
<sequence>MDETQPLLPEIITNQQPKHHDKHVVDFDPAGDSENPQDWPQAYKWGIVALLAFMAFTVTFTCISVVPVANRIVTDLSGGHSSKSASVLLVTIWELGEAGGPLLIAPLSELFGRYPVMNAANIGFISATVLAALCQSTPLFIAARALTGLAVASNVLNPAIVGDMFISEQRGSAMSAIMLAPLIGGAIGPAISGAIAQSLGWRQVVWMSVILASICEVLFLTCFRETYKVPILRRKAAKLRQETGNMSLRTAFDIDDDGKSSSKTTKRKTRSKTQFWESIMRPIVVFADSSVLQALALYGSLTFSYFYMMSTTLPDILQGIYHLSPALTGSSFIVFSIGSAISVVICNLLLDRIYIRLRDSPHNKKASGGTEQPEHRLPLVIVGAFTMPFVVACYGWIPALQLPLPVLLVCVGALGTTLLLGFLPLMAYVVDAFQLYSASAMTAVIVMRCLIATFLPLVSEPLVRTLGWGWGFTVLAGVSLCCAPIPVLVFRYGSKWRQRSKYTRQE</sequence>
<name>A0A0D2BGG5_9EURO</name>
<dbReference type="GeneID" id="25331966"/>
<feature type="transmembrane region" description="Helical" evidence="7">
    <location>
        <begin position="283"/>
        <end position="307"/>
    </location>
</feature>
<evidence type="ECO:0000256" key="1">
    <source>
        <dbReference type="ARBA" id="ARBA00004141"/>
    </source>
</evidence>
<feature type="domain" description="Major facilitator superfamily (MFS) profile" evidence="8">
    <location>
        <begin position="47"/>
        <end position="494"/>
    </location>
</feature>